<dbReference type="PANTHER" id="PTHR32305">
    <property type="match status" value="1"/>
</dbReference>
<dbReference type="Proteomes" id="UP000324241">
    <property type="component" value="Unassembled WGS sequence"/>
</dbReference>
<dbReference type="GeneID" id="54334332"/>
<dbReference type="InterPro" id="IPR022044">
    <property type="entry name" value="TcdB_toxin_mid/C"/>
</dbReference>
<sequence length="2403" mass="270158">MGSTPRSRFGVEQPPTNNDNRAGGGDESRGAPGRLLADGDAQRPMQEKFNVNAQTGGGSFAIPIKTTPGRSGFGPSLSLVYDSGSASANGIFGLGWHLQGLDYVSRKTSQALPLYDEGDIFFHSRVGELVPVLRNDGVGLDEDDRAGYCVRKYRPRVESDPMRIECWVRKENPSDIFWKTVASNNTTAIYGRNEGSRIFHRERRMSPSQDKIFTWLVSDIYDSYGNYMAHSYKGEDGLGVSDRDKCTTQRYPKSIKYGNRTPNRNLEKWEEVELWDQDAAMASWMFEVVLDYGEHEEALPTTQQPQDWTLRDDPFSVCTSGFEVRTYRLCSRVLMFHHIPEELEVEDCLVASINFQYETEPKSGTTFLKTCTASGHTLDTREQCYSTLSLPSMQFDYNKPPDLGSLHIENIELNLSGFSSGRASWVDLDGDGVPGILGTLPGGCYYHPNLSQETKTEIGGPTLQNSIPSAMQSEMWHFEDVKARGFLDLVSASPDGRVRGFYGRREEGEWEPFVPFKSYPILDHLQNGWDIYQVDLTGDGLADILQKPPNNNSEWLWNRSLGPNGYGEERYTVGAPKIPSDPATAIFLRDMSGDGLTDIVSVHNGNITYWPNMGHGRFGRQVDMLEPPTLLDLVNFSPLRVRMADITGWGGTDFVYLLPEGGAIVYYNQWGTRWSRKYYLPFIPPLDRFAAADIFSVNGKGTQCLCWTSDVSGSQTTTTLRIIDLMGGDKPGLLTNTCNGMGGRSTIQYRSATSYYLEAKRRGRPWTTRLPFAVECVESVTFNDDVAQTSYNTQYIYHNGYYDYKERQFRGFQMVEEKTGEDFAVGITGAQFKQPQVIKRNWFYLGLEQLDQATLLPNSFQIPGPQYKPVSSATISQDLSVTEKQEACAALAGKPRRQEIYGSGVRSKGHLPYTISEQSYIVVIHQRVQEDKRGIFRVNIREELQTLYEKGEGQPRLKHTLPLKTDDFGNIERLAIISYGNNKSALATVEDRKKQEETAITYTEMLYTNPILEPKDCLRTPLVAKVIQYQVYQGSSLTSAMADGRHSWEKLAANDCKLLTDAIKFPVPTETCDWRENIPAEGYAALHSKNITLYRREDLTAPLPLGKIEPYSITHQVYQLCFTTQLMGTIPISKLCPFENVLESTGYVQLPVSSGGQIDEWWSPSLCHRFEAATLDQANNELLAARSQFFIPHIQIDQFGNIMKKQLDPYKLLFVETLDPMENTTRVVYDYACLQSNLIIDENGNKTQFARDPFGVSVGVAAMGKEKEPVGDSLEEFIINISPSERDQFVKNPSGPIAAKLLGKAGRRMIYDFNFCERSQTPGFQAELVRDTHYRDAYGTTQISVHISYLDGRGRAIQSATFCGDESGREWQFSGLEIQSQNGQPVKQFLSFFKSSHRFCFQSERLDEPASIYLRDPMARPVGIINADQTWSKRQYTPWMEGTWDAGDTILIDDPCKDDDVGIYFQLLERKLYHPTWHSQKIKSDDPADRLAAKMSETYSNTPESVYLDTQGREILSEQRSGLSVRQIRKQYDARGNLSALSGPCNRIVSRTWYDYLDRPLHGTNMDSGVRWALLDCTGAPFISQTNNDWWKRVGYDALRRIKSMELLPQSDQESPVCVVQNRYGDEEGVQDAARKNLRGRLYQCKDQSGVETNVHFDFKGNCIESSIQCAAKYNQLLDWSLGEVELQPKQYITRSSFDAVSHAVNRATDGSQHVHNRFNVAGRLEQVSSATTEDSFNITSYVLDIKYSADGQIISVRYENGSQAGNTYDVQTRRLQRTIITKNNGKTALQDVSFVYDCLGKVVEKTDAAQETTYFRNEVIKPKQQFQYDSFGQLISATGREQVGSAGDCLIPYSPTSGKANTVPGDGKQLIEYLETYVYDISGNILETKHEPASSTMHAGWTRHYTYGEVNNRLISTRVASCTESYKYEGDDGLNGCMTSMGAQSLLWDYNHRLRSFSKQRVKEGRTPETTWYIYNSQGRRVRKVTAGDAKSKDTLYLPLCDIVTSSSGSKPVTQKTTTSVGDLSSPDTPMVMIETSTTDNTSTGQSLLRYQMSENLELDEQSNVISYEEYSPYGSTTYQAPTTEAPRKYRFANYQCDNESELYHCGERYYAPRLARWTSVDSIGTAGGLNLYCYVGNDPVNFQDHHGTVPTWADIVRKNVQPIMPEAIPGPSTASAAPTEADFKPFNAKSNLHLKRYINTYQKHGSDWNVHLWSSVLEFKDPVTTENLAHLAQMGFNEMGTLFENEGLDAGTKPSVMVAMRLQDERTVVLASSTKGSQDKGMQKGSPSEYYYNSTINKDFVNLLNKVTQKKTLTGMHRTGACGELGATLTLIQMSKRHALGGKGLNTMVAYGTVNVEELKRAHSDKFELLKVQNLGANDTGLSSYRQQKHPGFPGGKVPQR</sequence>
<organism evidence="8 9">
    <name type="scientific">Aspergillus tanneri</name>
    <dbReference type="NCBI Taxonomy" id="1220188"/>
    <lineage>
        <taxon>Eukaryota</taxon>
        <taxon>Fungi</taxon>
        <taxon>Dikarya</taxon>
        <taxon>Ascomycota</taxon>
        <taxon>Pezizomycotina</taxon>
        <taxon>Eurotiomycetes</taxon>
        <taxon>Eurotiomycetidae</taxon>
        <taxon>Eurotiales</taxon>
        <taxon>Aspergillaceae</taxon>
        <taxon>Aspergillus</taxon>
        <taxon>Aspergillus subgen. Circumdati</taxon>
    </lineage>
</organism>
<evidence type="ECO:0000313" key="7">
    <source>
        <dbReference type="EMBL" id="KAA8641495.1"/>
    </source>
</evidence>
<evidence type="ECO:0000256" key="2">
    <source>
        <dbReference type="ARBA" id="ARBA00022525"/>
    </source>
</evidence>
<dbReference type="EMBL" id="SOSA01000279">
    <property type="protein sequence ID" value="THC93207.1"/>
    <property type="molecule type" value="Genomic_DNA"/>
</dbReference>
<feature type="domain" description="Insecticide toxin TcdB middle/C-terminal" evidence="5">
    <location>
        <begin position="887"/>
        <end position="985"/>
    </location>
</feature>
<dbReference type="InterPro" id="IPR022385">
    <property type="entry name" value="Rhs_assc_core"/>
</dbReference>
<dbReference type="GO" id="GO:0005576">
    <property type="term" value="C:extracellular region"/>
    <property type="evidence" value="ECO:0007669"/>
    <property type="project" value="UniProtKB-SubCell"/>
</dbReference>
<feature type="region of interest" description="Disordered" evidence="4">
    <location>
        <begin position="1"/>
        <end position="38"/>
    </location>
</feature>
<dbReference type="Gene3D" id="2.180.10.10">
    <property type="entry name" value="RHS repeat-associated core"/>
    <property type="match status" value="1"/>
</dbReference>
<dbReference type="SUPFAM" id="SSF69318">
    <property type="entry name" value="Integrin alpha N-terminal domain"/>
    <property type="match status" value="1"/>
</dbReference>
<dbReference type="Pfam" id="PF12256">
    <property type="entry name" value="TcdB_toxin_midN"/>
    <property type="match status" value="1"/>
</dbReference>
<feature type="region of interest" description="Disordered" evidence="4">
    <location>
        <begin position="2382"/>
        <end position="2403"/>
    </location>
</feature>
<evidence type="ECO:0008006" key="11">
    <source>
        <dbReference type="Google" id="ProtNLM"/>
    </source>
</evidence>
<dbReference type="VEuPathDB" id="FungiDB:EYZ11_007312"/>
<keyword evidence="3" id="KW-0843">Virulence</keyword>
<evidence type="ECO:0000256" key="4">
    <source>
        <dbReference type="SAM" id="MobiDB-lite"/>
    </source>
</evidence>
<evidence type="ECO:0000259" key="6">
    <source>
        <dbReference type="Pfam" id="PF12256"/>
    </source>
</evidence>
<keyword evidence="2" id="KW-0964">Secreted</keyword>
<evidence type="ECO:0000313" key="9">
    <source>
        <dbReference type="Proteomes" id="UP000308092"/>
    </source>
</evidence>
<keyword evidence="9" id="KW-1185">Reference proteome</keyword>
<accession>A0A4S3JFJ9</accession>
<evidence type="ECO:0000313" key="10">
    <source>
        <dbReference type="Proteomes" id="UP000324241"/>
    </source>
</evidence>
<proteinExistence type="predicted"/>
<evidence type="ECO:0000256" key="1">
    <source>
        <dbReference type="ARBA" id="ARBA00004613"/>
    </source>
</evidence>
<comment type="subcellular location">
    <subcellularLocation>
        <location evidence="1">Secreted</location>
    </subcellularLocation>
</comment>
<dbReference type="Pfam" id="PF12255">
    <property type="entry name" value="TcdB_toxin_midC"/>
    <property type="match status" value="1"/>
</dbReference>
<evidence type="ECO:0000259" key="5">
    <source>
        <dbReference type="Pfam" id="PF12255"/>
    </source>
</evidence>
<protein>
    <recommendedName>
        <fullName evidence="11">Insecticide toxin TcdB middle/N-terminal domain-containing protein</fullName>
    </recommendedName>
</protein>
<dbReference type="InterPro" id="IPR028994">
    <property type="entry name" value="Integrin_alpha_N"/>
</dbReference>
<name>A0A4S3JFJ9_9EURO</name>
<gene>
    <name evidence="7" type="ORF">ATNIH1004_011631</name>
    <name evidence="8" type="ORF">EYZ11_007312</name>
</gene>
<dbReference type="InterPro" id="IPR022045">
    <property type="entry name" value="TcdB_toxin_mid/N"/>
</dbReference>
<reference evidence="7 10" key="2">
    <citation type="submission" date="2019-08" db="EMBL/GenBank/DDBJ databases">
        <title>The genome sequence of a newly discovered highly antifungal drug resistant Aspergillus species, Aspergillus tanneri NIH 1004.</title>
        <authorList>
            <person name="Mounaud S."/>
            <person name="Singh I."/>
            <person name="Joardar V."/>
            <person name="Pakala S."/>
            <person name="Pakala S."/>
            <person name="Venepally P."/>
            <person name="Chung J.K."/>
            <person name="Losada L."/>
            <person name="Nierman W.C."/>
        </authorList>
    </citation>
    <scope>NUCLEOTIDE SEQUENCE [LARGE SCALE GENOMIC DNA]</scope>
    <source>
        <strain evidence="7 10">NIH1004</strain>
    </source>
</reference>
<evidence type="ECO:0000256" key="3">
    <source>
        <dbReference type="ARBA" id="ARBA00023026"/>
    </source>
</evidence>
<reference evidence="8 9" key="1">
    <citation type="submission" date="2019-03" db="EMBL/GenBank/DDBJ databases">
        <title>The genome sequence of a newly discovered highly antifungal drug resistant Aspergillus species, Aspergillus tanneri NIH 1004.</title>
        <authorList>
            <person name="Mounaud S."/>
            <person name="Singh I."/>
            <person name="Joardar V."/>
            <person name="Pakala S."/>
            <person name="Pakala S."/>
            <person name="Venepally P."/>
            <person name="Hoover J."/>
            <person name="Nierman W."/>
            <person name="Chung J."/>
            <person name="Losada L."/>
        </authorList>
    </citation>
    <scope>NUCLEOTIDE SEQUENCE [LARGE SCALE GENOMIC DNA]</scope>
    <source>
        <strain evidence="8 9">NIH1004</strain>
    </source>
</reference>
<dbReference type="PANTHER" id="PTHR32305:SF15">
    <property type="entry name" value="PROTEIN RHSA-RELATED"/>
    <property type="match status" value="1"/>
</dbReference>
<dbReference type="RefSeq" id="XP_033420857.1">
    <property type="nucleotide sequence ID" value="XM_033576193.1"/>
</dbReference>
<dbReference type="EMBL" id="QUQM01000009">
    <property type="protein sequence ID" value="KAA8641495.1"/>
    <property type="molecule type" value="Genomic_DNA"/>
</dbReference>
<evidence type="ECO:0000313" key="8">
    <source>
        <dbReference type="EMBL" id="THC93207.1"/>
    </source>
</evidence>
<dbReference type="InterPro" id="IPR003284">
    <property type="entry name" value="Sal_SpvB"/>
</dbReference>
<dbReference type="Proteomes" id="UP000308092">
    <property type="component" value="Unassembled WGS sequence"/>
</dbReference>
<dbReference type="NCBIfam" id="TIGR03696">
    <property type="entry name" value="Rhs_assc_core"/>
    <property type="match status" value="1"/>
</dbReference>
<dbReference type="Pfam" id="PF03534">
    <property type="entry name" value="SpvB"/>
    <property type="match status" value="1"/>
</dbReference>
<dbReference type="OrthoDB" id="5426877at2759"/>
<dbReference type="InterPro" id="IPR050708">
    <property type="entry name" value="T6SS_VgrG/RHS"/>
</dbReference>
<dbReference type="GO" id="GO:0005737">
    <property type="term" value="C:cytoplasm"/>
    <property type="evidence" value="ECO:0007669"/>
    <property type="project" value="InterPro"/>
</dbReference>
<feature type="domain" description="Insecticide toxin TcdB middle/N-terminal" evidence="6">
    <location>
        <begin position="695"/>
        <end position="819"/>
    </location>
</feature>
<comment type="caution">
    <text evidence="8">The sequence shown here is derived from an EMBL/GenBank/DDBJ whole genome shotgun (WGS) entry which is preliminary data.</text>
</comment>
<feature type="compositionally biased region" description="Polar residues" evidence="4">
    <location>
        <begin position="2010"/>
        <end position="2029"/>
    </location>
</feature>
<dbReference type="STRING" id="1220188.A0A4S3JFJ9"/>
<dbReference type="PRINTS" id="PR01341">
    <property type="entry name" value="SALSPVBPROT"/>
</dbReference>
<feature type="region of interest" description="Disordered" evidence="4">
    <location>
        <begin position="2010"/>
        <end position="2030"/>
    </location>
</feature>